<feature type="compositionally biased region" description="Basic and acidic residues" evidence="1">
    <location>
        <begin position="231"/>
        <end position="244"/>
    </location>
</feature>
<evidence type="ECO:0000256" key="1">
    <source>
        <dbReference type="SAM" id="MobiDB-lite"/>
    </source>
</evidence>
<feature type="compositionally biased region" description="Basic and acidic residues" evidence="1">
    <location>
        <begin position="327"/>
        <end position="337"/>
    </location>
</feature>
<feature type="region of interest" description="Disordered" evidence="1">
    <location>
        <begin position="198"/>
        <end position="244"/>
    </location>
</feature>
<gene>
    <name evidence="2" type="ORF">GUJ93_ZPchr0003g17518</name>
</gene>
<dbReference type="GO" id="GO:0042393">
    <property type="term" value="F:histone binding"/>
    <property type="evidence" value="ECO:0007669"/>
    <property type="project" value="TreeGrafter"/>
</dbReference>
<feature type="region of interest" description="Disordered" evidence="1">
    <location>
        <begin position="257"/>
        <end position="287"/>
    </location>
</feature>
<reference evidence="2" key="1">
    <citation type="journal article" date="2021" name="bioRxiv">
        <title>Whole Genome Assembly and Annotation of Northern Wild Rice, Zizania palustris L., Supports a Whole Genome Duplication in the Zizania Genus.</title>
        <authorList>
            <person name="Haas M."/>
            <person name="Kono T."/>
            <person name="Macchietto M."/>
            <person name="Millas R."/>
            <person name="McGilp L."/>
            <person name="Shao M."/>
            <person name="Duquette J."/>
            <person name="Hirsch C.N."/>
            <person name="Kimball J."/>
        </authorList>
    </citation>
    <scope>NUCLEOTIDE SEQUENCE</scope>
    <source>
        <tissue evidence="2">Fresh leaf tissue</tissue>
    </source>
</reference>
<reference evidence="2" key="2">
    <citation type="submission" date="2021-02" db="EMBL/GenBank/DDBJ databases">
        <authorList>
            <person name="Kimball J.A."/>
            <person name="Haas M.W."/>
            <person name="Macchietto M."/>
            <person name="Kono T."/>
            <person name="Duquette J."/>
            <person name="Shao M."/>
        </authorList>
    </citation>
    <scope>NUCLEOTIDE SEQUENCE</scope>
    <source>
        <tissue evidence="2">Fresh leaf tissue</tissue>
    </source>
</reference>
<dbReference type="InterPro" id="IPR044198">
    <property type="entry name" value="DEK"/>
</dbReference>
<dbReference type="Proteomes" id="UP000729402">
    <property type="component" value="Unassembled WGS sequence"/>
</dbReference>
<dbReference type="GO" id="GO:2000779">
    <property type="term" value="P:regulation of double-strand break repair"/>
    <property type="evidence" value="ECO:0007669"/>
    <property type="project" value="TreeGrafter"/>
</dbReference>
<evidence type="ECO:0000313" key="2">
    <source>
        <dbReference type="EMBL" id="KAG8063044.1"/>
    </source>
</evidence>
<name>A0A8J5SC93_ZIZPA</name>
<feature type="compositionally biased region" description="Basic and acidic residues" evidence="1">
    <location>
        <begin position="346"/>
        <end position="359"/>
    </location>
</feature>
<dbReference type="EMBL" id="JAAALK010000286">
    <property type="protein sequence ID" value="KAG8063044.1"/>
    <property type="molecule type" value="Genomic_DNA"/>
</dbReference>
<dbReference type="GO" id="GO:0003677">
    <property type="term" value="F:DNA binding"/>
    <property type="evidence" value="ECO:0007669"/>
    <property type="project" value="InterPro"/>
</dbReference>
<dbReference type="GO" id="GO:0006325">
    <property type="term" value="P:chromatin organization"/>
    <property type="evidence" value="ECO:0007669"/>
    <property type="project" value="InterPro"/>
</dbReference>
<dbReference type="GO" id="GO:0005634">
    <property type="term" value="C:nucleus"/>
    <property type="evidence" value="ECO:0007669"/>
    <property type="project" value="TreeGrafter"/>
</dbReference>
<protein>
    <submittedName>
        <fullName evidence="2">Uncharacterized protein</fullName>
    </submittedName>
</protein>
<proteinExistence type="predicted"/>
<feature type="region of interest" description="Disordered" evidence="1">
    <location>
        <begin position="327"/>
        <end position="359"/>
    </location>
</feature>
<feature type="region of interest" description="Disordered" evidence="1">
    <location>
        <begin position="1"/>
        <end position="37"/>
    </location>
</feature>
<sequence length="359" mass="40508">MVSPLSLVSEPRNQETGKSAPPPMDCENGAGGEDRSKFSEFKEEIVQLAALACHEGQEETRTDLLDKFNKCTKDTLVELLRSFDMTGSKANRKEELVKKLMEFLKLHCSGTDGTNPDKINDFKEQMLQLARLAFHEEEEKSWRELLEKLSKCNKDTLVELCRSFDIPGSKANKKEELVTVVMEFLKEYCSDTDATNIDKKTKKRRRKSEGSNLSGGRPLKKKKSDGTAPETHGEDEGDEAKCEDDRTKYSECNFEGSENECANDEKGQVSNEEACPEPSERTNGHMSENFDGVALTEVQILTDEQALSRTPYGRVVSTVERERIDMKASRKKNDAIAKKNTIPKTNRKEKSYDLLVGRD</sequence>
<comment type="caution">
    <text evidence="2">The sequence shown here is derived from an EMBL/GenBank/DDBJ whole genome shotgun (WGS) entry which is preliminary data.</text>
</comment>
<dbReference type="PANTHER" id="PTHR13468:SF7">
    <property type="entry name" value="OS03G0412900 PROTEIN"/>
    <property type="match status" value="1"/>
</dbReference>
<dbReference type="AlphaFoldDB" id="A0A8J5SC93"/>
<dbReference type="OrthoDB" id="647006at2759"/>
<evidence type="ECO:0000313" key="3">
    <source>
        <dbReference type="Proteomes" id="UP000729402"/>
    </source>
</evidence>
<dbReference type="PANTHER" id="PTHR13468">
    <property type="entry name" value="DEK PROTEIN"/>
    <property type="match status" value="1"/>
</dbReference>
<keyword evidence="3" id="KW-1185">Reference proteome</keyword>
<organism evidence="2 3">
    <name type="scientific">Zizania palustris</name>
    <name type="common">Northern wild rice</name>
    <dbReference type="NCBI Taxonomy" id="103762"/>
    <lineage>
        <taxon>Eukaryota</taxon>
        <taxon>Viridiplantae</taxon>
        <taxon>Streptophyta</taxon>
        <taxon>Embryophyta</taxon>
        <taxon>Tracheophyta</taxon>
        <taxon>Spermatophyta</taxon>
        <taxon>Magnoliopsida</taxon>
        <taxon>Liliopsida</taxon>
        <taxon>Poales</taxon>
        <taxon>Poaceae</taxon>
        <taxon>BOP clade</taxon>
        <taxon>Oryzoideae</taxon>
        <taxon>Oryzeae</taxon>
        <taxon>Zizaniinae</taxon>
        <taxon>Zizania</taxon>
    </lineage>
</organism>
<accession>A0A8J5SC93</accession>